<dbReference type="RefSeq" id="WP_062041772.1">
    <property type="nucleotide sequence ID" value="NZ_DF968182.1"/>
</dbReference>
<dbReference type="OrthoDB" id="9777067at2"/>
<accession>A0A0S7C478</accession>
<dbReference type="PATRIC" id="fig|1678841.3.peg.2295"/>
<dbReference type="CDD" id="cd06223">
    <property type="entry name" value="PRTases_typeI"/>
    <property type="match status" value="1"/>
</dbReference>
<dbReference type="GO" id="GO:0002189">
    <property type="term" value="C:ribose phosphate diphosphokinase complex"/>
    <property type="evidence" value="ECO:0007669"/>
    <property type="project" value="TreeGrafter"/>
</dbReference>
<keyword evidence="8" id="KW-0460">Magnesium</keyword>
<dbReference type="AlphaFoldDB" id="A0A0S7C478"/>
<dbReference type="Gene3D" id="3.40.50.2020">
    <property type="match status" value="2"/>
</dbReference>
<dbReference type="GO" id="GO:0006015">
    <property type="term" value="P:5-phosphoribose 1-diphosphate biosynthetic process"/>
    <property type="evidence" value="ECO:0007669"/>
    <property type="project" value="TreeGrafter"/>
</dbReference>
<dbReference type="GO" id="GO:0004749">
    <property type="term" value="F:ribose phosphate diphosphokinase activity"/>
    <property type="evidence" value="ECO:0007669"/>
    <property type="project" value="UniProtKB-EC"/>
</dbReference>
<keyword evidence="4" id="KW-0545">Nucleotide biosynthesis</keyword>
<keyword evidence="7" id="KW-0067">ATP-binding</keyword>
<name>A0A0S7C478_9BACT</name>
<dbReference type="GO" id="GO:0005524">
    <property type="term" value="F:ATP binding"/>
    <property type="evidence" value="ECO:0007669"/>
    <property type="project" value="UniProtKB-KW"/>
</dbReference>
<dbReference type="NCBIfam" id="NF002320">
    <property type="entry name" value="PRK01259.1"/>
    <property type="match status" value="1"/>
</dbReference>
<keyword evidence="12" id="KW-1185">Reference proteome</keyword>
<evidence type="ECO:0000313" key="11">
    <source>
        <dbReference type="EMBL" id="GAP43896.1"/>
    </source>
</evidence>
<evidence type="ECO:0000256" key="6">
    <source>
        <dbReference type="ARBA" id="ARBA00022777"/>
    </source>
</evidence>
<dbReference type="Pfam" id="PF14572">
    <property type="entry name" value="Pribosyl_synth"/>
    <property type="match status" value="1"/>
</dbReference>
<comment type="catalytic activity">
    <reaction evidence="9">
        <text>D-ribose 5-phosphate + ATP = 5-phospho-alpha-D-ribose 1-diphosphate + AMP + H(+)</text>
        <dbReference type="Rhea" id="RHEA:15609"/>
        <dbReference type="ChEBI" id="CHEBI:15378"/>
        <dbReference type="ChEBI" id="CHEBI:30616"/>
        <dbReference type="ChEBI" id="CHEBI:58017"/>
        <dbReference type="ChEBI" id="CHEBI:78346"/>
        <dbReference type="ChEBI" id="CHEBI:456215"/>
        <dbReference type="EC" id="2.7.6.1"/>
    </reaction>
</comment>
<dbReference type="PROSITE" id="PS00114">
    <property type="entry name" value="PRPP_SYNTHASE"/>
    <property type="match status" value="1"/>
</dbReference>
<dbReference type="InterPro" id="IPR000836">
    <property type="entry name" value="PRTase_dom"/>
</dbReference>
<organism evidence="11">
    <name type="scientific">Lentimicrobium saccharophilum</name>
    <dbReference type="NCBI Taxonomy" id="1678841"/>
    <lineage>
        <taxon>Bacteria</taxon>
        <taxon>Pseudomonadati</taxon>
        <taxon>Bacteroidota</taxon>
        <taxon>Bacteroidia</taxon>
        <taxon>Bacteroidales</taxon>
        <taxon>Lentimicrobiaceae</taxon>
        <taxon>Lentimicrobium</taxon>
    </lineage>
</organism>
<dbReference type="FunFam" id="3.40.50.2020:FF:000007">
    <property type="entry name" value="Ribose-phosphate pyrophosphokinase"/>
    <property type="match status" value="1"/>
</dbReference>
<dbReference type="STRING" id="1678841.TBC1_112054"/>
<dbReference type="InterPro" id="IPR000842">
    <property type="entry name" value="PRib_PP_synth_CS"/>
</dbReference>
<dbReference type="InterPro" id="IPR029057">
    <property type="entry name" value="PRTase-like"/>
</dbReference>
<dbReference type="GO" id="GO:0009156">
    <property type="term" value="P:ribonucleoside monophosphate biosynthetic process"/>
    <property type="evidence" value="ECO:0007669"/>
    <property type="project" value="InterPro"/>
</dbReference>
<evidence type="ECO:0000256" key="3">
    <source>
        <dbReference type="ARBA" id="ARBA00022723"/>
    </source>
</evidence>
<dbReference type="SUPFAM" id="SSF53271">
    <property type="entry name" value="PRTase-like"/>
    <property type="match status" value="1"/>
</dbReference>
<evidence type="ECO:0000256" key="9">
    <source>
        <dbReference type="ARBA" id="ARBA00049535"/>
    </source>
</evidence>
<keyword evidence="3" id="KW-0479">Metal-binding</keyword>
<dbReference type="GO" id="GO:0016301">
    <property type="term" value="F:kinase activity"/>
    <property type="evidence" value="ECO:0007669"/>
    <property type="project" value="UniProtKB-KW"/>
</dbReference>
<gene>
    <name evidence="11" type="ORF">TBC1_112054</name>
</gene>
<dbReference type="GO" id="GO:0006164">
    <property type="term" value="P:purine nucleotide biosynthetic process"/>
    <property type="evidence" value="ECO:0007669"/>
    <property type="project" value="TreeGrafter"/>
</dbReference>
<dbReference type="GO" id="GO:0005737">
    <property type="term" value="C:cytoplasm"/>
    <property type="evidence" value="ECO:0007669"/>
    <property type="project" value="TreeGrafter"/>
</dbReference>
<dbReference type="PANTHER" id="PTHR10210">
    <property type="entry name" value="RIBOSE-PHOSPHATE DIPHOSPHOKINASE FAMILY MEMBER"/>
    <property type="match status" value="1"/>
</dbReference>
<evidence type="ECO:0000256" key="7">
    <source>
        <dbReference type="ARBA" id="ARBA00022840"/>
    </source>
</evidence>
<keyword evidence="6 11" id="KW-0418">Kinase</keyword>
<reference evidence="11" key="1">
    <citation type="journal article" date="2015" name="Genome Announc.">
        <title>Draft Genome Sequence of Bacteroidales Strain TBC1, a Novel Isolate from a Methanogenic Wastewater Treatment System.</title>
        <authorList>
            <person name="Tourlousse D.M."/>
            <person name="Matsuura N."/>
            <person name="Sun L."/>
            <person name="Toyonaga M."/>
            <person name="Kuroda K."/>
            <person name="Ohashi A."/>
            <person name="Cruz R."/>
            <person name="Yamaguchi T."/>
            <person name="Sekiguchi Y."/>
        </authorList>
    </citation>
    <scope>NUCLEOTIDE SEQUENCE [LARGE SCALE GENOMIC DNA]</scope>
    <source>
        <strain evidence="11">TBC1</strain>
    </source>
</reference>
<sequence>MATVVNIFSGRATRYLAEKIAVSYGKKLGDVLITDFSDGEFQPSFEENVRGNDLFIVQSTFAPSDNLFELLLMIDAAKRASARHIIAVIPYFGFARQDRKDKPRVSIAAKLVANLLTAAGVQRIITIDLHADQIQGFFDVPVDHLYASSIFVPFIKQLNLPNLVMASPDTGGTRRAAAYAKILNTSFVICYKQRSKANQVDTMALIGDVTGKDVILVDDIIDTAGTICKAAKLMMDNGAASVRAFCTHPLLSANAIERIEASPFTEVIVTDTIPLRRESPKIKVISTATLLADVIGKVHNYESISTLFKFE</sequence>
<evidence type="ECO:0000256" key="5">
    <source>
        <dbReference type="ARBA" id="ARBA00022741"/>
    </source>
</evidence>
<dbReference type="GO" id="GO:0000287">
    <property type="term" value="F:magnesium ion binding"/>
    <property type="evidence" value="ECO:0007669"/>
    <property type="project" value="InterPro"/>
</dbReference>
<dbReference type="Proteomes" id="UP000053091">
    <property type="component" value="Unassembled WGS sequence"/>
</dbReference>
<dbReference type="EC" id="2.7.6.1" evidence="1"/>
<evidence type="ECO:0000259" key="10">
    <source>
        <dbReference type="Pfam" id="PF13793"/>
    </source>
</evidence>
<dbReference type="InterPro" id="IPR029099">
    <property type="entry name" value="Pribosyltran_N"/>
</dbReference>
<dbReference type="PANTHER" id="PTHR10210:SF41">
    <property type="entry name" value="RIBOSE-PHOSPHATE PYROPHOSPHOKINASE 1, CHLOROPLASTIC"/>
    <property type="match status" value="1"/>
</dbReference>
<evidence type="ECO:0000256" key="2">
    <source>
        <dbReference type="ARBA" id="ARBA00022679"/>
    </source>
</evidence>
<proteinExistence type="predicted"/>
<feature type="domain" description="Ribose-phosphate pyrophosphokinase N-terminal" evidence="10">
    <location>
        <begin position="6"/>
        <end position="120"/>
    </location>
</feature>
<keyword evidence="5" id="KW-0547">Nucleotide-binding</keyword>
<evidence type="ECO:0000256" key="1">
    <source>
        <dbReference type="ARBA" id="ARBA00013247"/>
    </source>
</evidence>
<protein>
    <recommendedName>
        <fullName evidence="1">ribose-phosphate diphosphokinase</fullName>
        <ecNumber evidence="1">2.7.6.1</ecNumber>
    </recommendedName>
</protein>
<dbReference type="InterPro" id="IPR005946">
    <property type="entry name" value="Rib-P_diPkinase"/>
</dbReference>
<dbReference type="Pfam" id="PF13793">
    <property type="entry name" value="Pribosyltran_N"/>
    <property type="match status" value="1"/>
</dbReference>
<dbReference type="NCBIfam" id="TIGR01251">
    <property type="entry name" value="ribP_PPkin"/>
    <property type="match status" value="1"/>
</dbReference>
<dbReference type="EMBL" id="DF968182">
    <property type="protein sequence ID" value="GAP43896.1"/>
    <property type="molecule type" value="Genomic_DNA"/>
</dbReference>
<evidence type="ECO:0000256" key="4">
    <source>
        <dbReference type="ARBA" id="ARBA00022727"/>
    </source>
</evidence>
<dbReference type="SMART" id="SM01400">
    <property type="entry name" value="Pribosyltran_N"/>
    <property type="match status" value="1"/>
</dbReference>
<evidence type="ECO:0000313" key="12">
    <source>
        <dbReference type="Proteomes" id="UP000053091"/>
    </source>
</evidence>
<keyword evidence="2" id="KW-0808">Transferase</keyword>
<evidence type="ECO:0000256" key="8">
    <source>
        <dbReference type="ARBA" id="ARBA00022842"/>
    </source>
</evidence>